<protein>
    <recommendedName>
        <fullName evidence="2">Colicin D immunity protein domain-containing protein</fullName>
    </recommendedName>
</protein>
<proteinExistence type="predicted"/>
<sequence length="93" mass="11046">MPKNSAFSFMMNFVQEYLDGQRSRLDFDLDFSHYLIKFYGKMERADAELAECFNFYLAEEGFDQAQDLSDSQHKKLIRKQFNEFKAAMEDGLF</sequence>
<name>A0A645BQB8_9ZZZZ</name>
<gene>
    <name evidence="1" type="ORF">SDC9_114499</name>
</gene>
<dbReference type="EMBL" id="VSSQ01021767">
    <property type="protein sequence ID" value="MPM67576.1"/>
    <property type="molecule type" value="Genomic_DNA"/>
</dbReference>
<evidence type="ECO:0000313" key="1">
    <source>
        <dbReference type="EMBL" id="MPM67576.1"/>
    </source>
</evidence>
<organism evidence="1">
    <name type="scientific">bioreactor metagenome</name>
    <dbReference type="NCBI Taxonomy" id="1076179"/>
    <lineage>
        <taxon>unclassified sequences</taxon>
        <taxon>metagenomes</taxon>
        <taxon>ecological metagenomes</taxon>
    </lineage>
</organism>
<dbReference type="AlphaFoldDB" id="A0A645BQB8"/>
<evidence type="ECO:0008006" key="2">
    <source>
        <dbReference type="Google" id="ProtNLM"/>
    </source>
</evidence>
<reference evidence="1" key="1">
    <citation type="submission" date="2019-08" db="EMBL/GenBank/DDBJ databases">
        <authorList>
            <person name="Kucharzyk K."/>
            <person name="Murdoch R.W."/>
            <person name="Higgins S."/>
            <person name="Loffler F."/>
        </authorList>
    </citation>
    <scope>NUCLEOTIDE SEQUENCE</scope>
</reference>
<accession>A0A645BQB8</accession>
<comment type="caution">
    <text evidence="1">The sequence shown here is derived from an EMBL/GenBank/DDBJ whole genome shotgun (WGS) entry which is preliminary data.</text>
</comment>